<evidence type="ECO:0000256" key="2">
    <source>
        <dbReference type="ARBA" id="ARBA00023315"/>
    </source>
</evidence>
<dbReference type="Proteomes" id="UP000078225">
    <property type="component" value="Unassembled WGS sequence"/>
</dbReference>
<dbReference type="PROSITE" id="PS51186">
    <property type="entry name" value="GNAT"/>
    <property type="match status" value="1"/>
</dbReference>
<dbReference type="CDD" id="cd04301">
    <property type="entry name" value="NAT_SF"/>
    <property type="match status" value="1"/>
</dbReference>
<dbReference type="Gene3D" id="3.40.630.30">
    <property type="match status" value="1"/>
</dbReference>
<keyword evidence="5" id="KW-1185">Reference proteome</keyword>
<dbReference type="Pfam" id="PF00583">
    <property type="entry name" value="Acetyltransf_1"/>
    <property type="match status" value="1"/>
</dbReference>
<dbReference type="InterPro" id="IPR000182">
    <property type="entry name" value="GNAT_dom"/>
</dbReference>
<dbReference type="PANTHER" id="PTHR43420:SF44">
    <property type="entry name" value="ACETYLTRANSFERASE YPEA"/>
    <property type="match status" value="1"/>
</dbReference>
<dbReference type="RefSeq" id="WP_064598581.1">
    <property type="nucleotide sequence ID" value="NZ_CP134782.1"/>
</dbReference>
<name>A0A1B7L293_9ENTR</name>
<keyword evidence="1" id="KW-0808">Transferase</keyword>
<sequence length="270" mass="29279">MQPEFSLASTWSSTQLCDLLNACFTGYTVPVSFSEPVFTRRFSAEGVCLADSGVWLSRGEPVAVGLVARRGWGARLAAFAVAEPWRGKGVARPCLNKLFGSIREQGARTLCLEVLVNNVPAIRLYQSLGFQITQRLVGFTAPQGNGLSGESLLSETCDPRQLLAAVCAEGLADLPWMLAPETLCGLPCQAWVLGHCTAVVSELGGVPQLRFIYTAPEFRRQGEACAMLSALAMHYPHLTSAVSVPEHFSALFLRAGYRLLPVIQYEMSTH</sequence>
<dbReference type="AlphaFoldDB" id="A0A1B7L293"/>
<dbReference type="GO" id="GO:0016747">
    <property type="term" value="F:acyltransferase activity, transferring groups other than amino-acyl groups"/>
    <property type="evidence" value="ECO:0007669"/>
    <property type="project" value="InterPro"/>
</dbReference>
<dbReference type="InterPro" id="IPR016181">
    <property type="entry name" value="Acyl_CoA_acyltransferase"/>
</dbReference>
<dbReference type="PANTHER" id="PTHR43420">
    <property type="entry name" value="ACETYLTRANSFERASE"/>
    <property type="match status" value="1"/>
</dbReference>
<evidence type="ECO:0000259" key="3">
    <source>
        <dbReference type="PROSITE" id="PS51186"/>
    </source>
</evidence>
<protein>
    <recommendedName>
        <fullName evidence="3">N-acetyltransferase domain-containing protein</fullName>
    </recommendedName>
</protein>
<dbReference type="SUPFAM" id="SSF55729">
    <property type="entry name" value="Acyl-CoA N-acyltransferases (Nat)"/>
    <property type="match status" value="2"/>
</dbReference>
<evidence type="ECO:0000313" key="5">
    <source>
        <dbReference type="Proteomes" id="UP000078225"/>
    </source>
</evidence>
<dbReference type="EMBL" id="LYRP01000022">
    <property type="protein sequence ID" value="OAT76529.1"/>
    <property type="molecule type" value="Genomic_DNA"/>
</dbReference>
<accession>A0A1B7L293</accession>
<dbReference type="InterPro" id="IPR050680">
    <property type="entry name" value="YpeA/RimI_acetyltransf"/>
</dbReference>
<dbReference type="OrthoDB" id="157281at2"/>
<reference evidence="5" key="1">
    <citation type="submission" date="2016-05" db="EMBL/GenBank/DDBJ databases">
        <authorList>
            <person name="Behera P."/>
            <person name="Vaishampayan P."/>
            <person name="Singh N."/>
            <person name="Raina V."/>
            <person name="Suar M."/>
            <person name="Pattnaik A."/>
            <person name="Rastogi G."/>
        </authorList>
    </citation>
    <scope>NUCLEOTIDE SEQUENCE [LARGE SCALE GENOMIC DNA]</scope>
    <source>
        <strain evidence="5">MP23</strain>
    </source>
</reference>
<feature type="domain" description="N-acetyltransferase" evidence="3">
    <location>
        <begin position="3"/>
        <end position="154"/>
    </location>
</feature>
<organism evidence="4 5">
    <name type="scientific">Mangrovibacter phragmitis</name>
    <dbReference type="NCBI Taxonomy" id="1691903"/>
    <lineage>
        <taxon>Bacteria</taxon>
        <taxon>Pseudomonadati</taxon>
        <taxon>Pseudomonadota</taxon>
        <taxon>Gammaproteobacteria</taxon>
        <taxon>Enterobacterales</taxon>
        <taxon>Enterobacteriaceae</taxon>
        <taxon>Mangrovibacter</taxon>
    </lineage>
</organism>
<evidence type="ECO:0000313" key="4">
    <source>
        <dbReference type="EMBL" id="OAT76529.1"/>
    </source>
</evidence>
<proteinExistence type="predicted"/>
<dbReference type="STRING" id="1691903.A9B99_09480"/>
<keyword evidence="2" id="KW-0012">Acyltransferase</keyword>
<evidence type="ECO:0000256" key="1">
    <source>
        <dbReference type="ARBA" id="ARBA00022679"/>
    </source>
</evidence>
<gene>
    <name evidence="4" type="ORF">A9B99_09480</name>
</gene>
<comment type="caution">
    <text evidence="4">The sequence shown here is derived from an EMBL/GenBank/DDBJ whole genome shotgun (WGS) entry which is preliminary data.</text>
</comment>